<dbReference type="EMBL" id="NNAY01003100">
    <property type="protein sequence ID" value="OXU19979.1"/>
    <property type="molecule type" value="Genomic_DNA"/>
</dbReference>
<dbReference type="Pfam" id="PF15188">
    <property type="entry name" value="CCDC-167"/>
    <property type="match status" value="1"/>
</dbReference>
<gene>
    <name evidence="9" type="ORF">TSAR_016070</name>
</gene>
<comment type="caution">
    <text evidence="9">The sequence shown here is derived from an EMBL/GenBank/DDBJ whole genome shotgun (WGS) entry which is preliminary data.</text>
</comment>
<reference evidence="9 10" key="1">
    <citation type="journal article" date="2017" name="Curr. Biol.">
        <title>The Evolution of Venom by Co-option of Single-Copy Genes.</title>
        <authorList>
            <person name="Martinson E.O."/>
            <person name="Mrinalini"/>
            <person name="Kelkar Y.D."/>
            <person name="Chang C.H."/>
            <person name="Werren J.H."/>
        </authorList>
    </citation>
    <scope>NUCLEOTIDE SEQUENCE [LARGE SCALE GENOMIC DNA]</scope>
    <source>
        <strain evidence="9 10">Alberta</strain>
        <tissue evidence="9">Whole body</tissue>
    </source>
</reference>
<feature type="coiled-coil region" evidence="7">
    <location>
        <begin position="43"/>
        <end position="70"/>
    </location>
</feature>
<dbReference type="OrthoDB" id="6774119at2759"/>
<name>A0A232ENN4_9HYME</name>
<keyword evidence="3 8" id="KW-0812">Transmembrane</keyword>
<dbReference type="PANTHER" id="PTHR31759:SF1">
    <property type="entry name" value="COILED-COIL DOMAIN-CONTAINING PROTEIN 167"/>
    <property type="match status" value="1"/>
</dbReference>
<dbReference type="InterPro" id="IPR028194">
    <property type="entry name" value="CC167"/>
</dbReference>
<evidence type="ECO:0000313" key="10">
    <source>
        <dbReference type="Proteomes" id="UP000215335"/>
    </source>
</evidence>
<evidence type="ECO:0000256" key="5">
    <source>
        <dbReference type="ARBA" id="ARBA00023054"/>
    </source>
</evidence>
<proteinExistence type="predicted"/>
<comment type="subcellular location">
    <subcellularLocation>
        <location evidence="1">Membrane</location>
        <topology evidence="1">Single-pass membrane protein</topology>
    </subcellularLocation>
</comment>
<evidence type="ECO:0000256" key="6">
    <source>
        <dbReference type="ARBA" id="ARBA00023136"/>
    </source>
</evidence>
<feature type="transmembrane region" description="Helical" evidence="8">
    <location>
        <begin position="75"/>
        <end position="97"/>
    </location>
</feature>
<dbReference type="GO" id="GO:0016020">
    <property type="term" value="C:membrane"/>
    <property type="evidence" value="ECO:0007669"/>
    <property type="project" value="UniProtKB-SubCell"/>
</dbReference>
<dbReference type="Proteomes" id="UP000215335">
    <property type="component" value="Unassembled WGS sequence"/>
</dbReference>
<evidence type="ECO:0000256" key="7">
    <source>
        <dbReference type="SAM" id="Coils"/>
    </source>
</evidence>
<dbReference type="PANTHER" id="PTHR31759">
    <property type="entry name" value="COILED-COIL DOMAIN-CONTAINING PROTEIN 167"/>
    <property type="match status" value="1"/>
</dbReference>
<dbReference type="AlphaFoldDB" id="A0A232ENN4"/>
<evidence type="ECO:0000256" key="1">
    <source>
        <dbReference type="ARBA" id="ARBA00004167"/>
    </source>
</evidence>
<protein>
    <recommendedName>
        <fullName evidence="2">Coiled-coil domain-containing protein 167</fullName>
    </recommendedName>
</protein>
<evidence type="ECO:0000256" key="2">
    <source>
        <dbReference type="ARBA" id="ARBA00022350"/>
    </source>
</evidence>
<evidence type="ECO:0000256" key="3">
    <source>
        <dbReference type="ARBA" id="ARBA00022692"/>
    </source>
</evidence>
<keyword evidence="4 8" id="KW-1133">Transmembrane helix</keyword>
<organism evidence="9 10">
    <name type="scientific">Trichomalopsis sarcophagae</name>
    <dbReference type="NCBI Taxonomy" id="543379"/>
    <lineage>
        <taxon>Eukaryota</taxon>
        <taxon>Metazoa</taxon>
        <taxon>Ecdysozoa</taxon>
        <taxon>Arthropoda</taxon>
        <taxon>Hexapoda</taxon>
        <taxon>Insecta</taxon>
        <taxon>Pterygota</taxon>
        <taxon>Neoptera</taxon>
        <taxon>Endopterygota</taxon>
        <taxon>Hymenoptera</taxon>
        <taxon>Apocrita</taxon>
        <taxon>Proctotrupomorpha</taxon>
        <taxon>Chalcidoidea</taxon>
        <taxon>Pteromalidae</taxon>
        <taxon>Pteromalinae</taxon>
        <taxon>Trichomalopsis</taxon>
    </lineage>
</organism>
<keyword evidence="6 8" id="KW-0472">Membrane</keyword>
<evidence type="ECO:0000256" key="8">
    <source>
        <dbReference type="SAM" id="Phobius"/>
    </source>
</evidence>
<accession>A0A232ENN4</accession>
<keyword evidence="10" id="KW-1185">Reference proteome</keyword>
<evidence type="ECO:0000313" key="9">
    <source>
        <dbReference type="EMBL" id="OXU19979.1"/>
    </source>
</evidence>
<keyword evidence="5 7" id="KW-0175">Coiled coil</keyword>
<sequence>MSLKKKSVMTEVLQKVQDAMQHTYHRISVIEKKLSQQITLDNRVSLEAELSNAKDLLKKNEDKLAKLQKDNTKTFMIAACVIFVIYLLYGLYSMFYVN</sequence>
<evidence type="ECO:0000256" key="4">
    <source>
        <dbReference type="ARBA" id="ARBA00022989"/>
    </source>
</evidence>